<comment type="caution">
    <text evidence="2">The sequence shown here is derived from an EMBL/GenBank/DDBJ whole genome shotgun (WGS) entry which is preliminary data.</text>
</comment>
<dbReference type="Proteomes" id="UP001219525">
    <property type="component" value="Unassembled WGS sequence"/>
</dbReference>
<keyword evidence="3" id="KW-1185">Reference proteome</keyword>
<name>A0AAD6YEX3_9AGAR</name>
<evidence type="ECO:0000313" key="3">
    <source>
        <dbReference type="Proteomes" id="UP001219525"/>
    </source>
</evidence>
<protein>
    <submittedName>
        <fullName evidence="2">Uncharacterized protein</fullName>
    </submittedName>
</protein>
<gene>
    <name evidence="2" type="ORF">GGX14DRAFT_620118</name>
</gene>
<feature type="non-terminal residue" evidence="2">
    <location>
        <position position="1"/>
    </location>
</feature>
<sequence>MSSLQHWHGHVLSIGSARFLGHFPPLTMFKCSRNYRVKPTPPSWLSEAGLRNRCTRGMWYNVCPDLNAKPQKGETCECKKNQRSLSCEHYICKQCCLRRGETDVGHDCRLRDHRPLTMSRSSPVMTTPTTSPSRPTPSGLAPFTTPTRIPSFPAGPSLPLPTPTVQLAHVNHPFHAHNVSGYILQNPLPPQYVQNSLLNKHVSPVSFARDAREINNKLVVGWCKTANVLQVDMEINVPAPLPNFIPSRSEALIEFTGVTAENLKYYSIVQNGRWVGQSTGLTKLRPDYRILLGPAALAGHYCVPELIQSFSPSDTSAPSSPLKRADRHTELGTSLARSLEMHQTKHWFALQLTN</sequence>
<feature type="region of interest" description="Disordered" evidence="1">
    <location>
        <begin position="118"/>
        <end position="155"/>
    </location>
</feature>
<dbReference type="EMBL" id="JARJCW010000022">
    <property type="protein sequence ID" value="KAJ7213084.1"/>
    <property type="molecule type" value="Genomic_DNA"/>
</dbReference>
<proteinExistence type="predicted"/>
<evidence type="ECO:0000313" key="2">
    <source>
        <dbReference type="EMBL" id="KAJ7213084.1"/>
    </source>
</evidence>
<feature type="compositionally biased region" description="Low complexity" evidence="1">
    <location>
        <begin position="118"/>
        <end position="138"/>
    </location>
</feature>
<accession>A0AAD6YEX3</accession>
<evidence type="ECO:0000256" key="1">
    <source>
        <dbReference type="SAM" id="MobiDB-lite"/>
    </source>
</evidence>
<dbReference type="AlphaFoldDB" id="A0AAD6YEX3"/>
<organism evidence="2 3">
    <name type="scientific">Mycena pura</name>
    <dbReference type="NCBI Taxonomy" id="153505"/>
    <lineage>
        <taxon>Eukaryota</taxon>
        <taxon>Fungi</taxon>
        <taxon>Dikarya</taxon>
        <taxon>Basidiomycota</taxon>
        <taxon>Agaricomycotina</taxon>
        <taxon>Agaricomycetes</taxon>
        <taxon>Agaricomycetidae</taxon>
        <taxon>Agaricales</taxon>
        <taxon>Marasmiineae</taxon>
        <taxon>Mycenaceae</taxon>
        <taxon>Mycena</taxon>
    </lineage>
</organism>
<reference evidence="2" key="1">
    <citation type="submission" date="2023-03" db="EMBL/GenBank/DDBJ databases">
        <title>Massive genome expansion in bonnet fungi (Mycena s.s.) driven by repeated elements and novel gene families across ecological guilds.</title>
        <authorList>
            <consortium name="Lawrence Berkeley National Laboratory"/>
            <person name="Harder C.B."/>
            <person name="Miyauchi S."/>
            <person name="Viragh M."/>
            <person name="Kuo A."/>
            <person name="Thoen E."/>
            <person name="Andreopoulos B."/>
            <person name="Lu D."/>
            <person name="Skrede I."/>
            <person name="Drula E."/>
            <person name="Henrissat B."/>
            <person name="Morin E."/>
            <person name="Kohler A."/>
            <person name="Barry K."/>
            <person name="LaButti K."/>
            <person name="Morin E."/>
            <person name="Salamov A."/>
            <person name="Lipzen A."/>
            <person name="Mereny Z."/>
            <person name="Hegedus B."/>
            <person name="Baldrian P."/>
            <person name="Stursova M."/>
            <person name="Weitz H."/>
            <person name="Taylor A."/>
            <person name="Grigoriev I.V."/>
            <person name="Nagy L.G."/>
            <person name="Martin F."/>
            <person name="Kauserud H."/>
        </authorList>
    </citation>
    <scope>NUCLEOTIDE SEQUENCE</scope>
    <source>
        <strain evidence="2">9144</strain>
    </source>
</reference>